<reference evidence="2 3" key="1">
    <citation type="submission" date="2016-11" db="EMBL/GenBank/DDBJ databases">
        <title>Complete genome sequence of thermophilic cyanobacteria strain Synechococcus sp. PCC6715.</title>
        <authorList>
            <person name="Tang J."/>
            <person name="Daroch M."/>
            <person name="Liang Y."/>
            <person name="Jiang D."/>
            <person name="Shah M."/>
        </authorList>
    </citation>
    <scope>NUCLEOTIDE SEQUENCE [LARGE SCALE GENOMIC DNA]</scope>
    <source>
        <strain evidence="2 3">PCC 6715</strain>
    </source>
</reference>
<evidence type="ECO:0000256" key="1">
    <source>
        <dbReference type="SAM" id="MobiDB-lite"/>
    </source>
</evidence>
<reference evidence="3" key="2">
    <citation type="journal article" date="2022" name="Front. Microbiol.">
        <title>Comparative Genomic Analysis Revealed Distinct Molecular Components and Organization of CO2-Concentrating Mechanism in Thermophilic Cyanobacteria.</title>
        <authorList>
            <person name="Tang J."/>
            <person name="Zhou H."/>
            <person name="Yao D."/>
            <person name="Riaz S."/>
            <person name="You D."/>
            <person name="Klepacz-Smolka A."/>
            <person name="Daroch M."/>
        </authorList>
    </citation>
    <scope>NUCLEOTIDE SEQUENCE [LARGE SCALE GENOMIC DNA]</scope>
    <source>
        <strain evidence="3">PCC 6715</strain>
    </source>
</reference>
<accession>A0A2D2Q3V7</accession>
<dbReference type="EMBL" id="CP018092">
    <property type="protein sequence ID" value="ATS18947.1"/>
    <property type="molecule type" value="Genomic_DNA"/>
</dbReference>
<organism evidence="2 3">
    <name type="scientific">Parathermosynechococcus lividus PCC 6715</name>
    <dbReference type="NCBI Taxonomy" id="1917166"/>
    <lineage>
        <taxon>Bacteria</taxon>
        <taxon>Bacillati</taxon>
        <taxon>Cyanobacteriota</taxon>
        <taxon>Cyanophyceae</taxon>
        <taxon>Acaryochloridales</taxon>
        <taxon>Thermosynechococcaceae</taxon>
        <taxon>Parathermosynechococcus</taxon>
    </lineage>
</organism>
<dbReference type="KEGG" id="slw:BRW62_09560"/>
<feature type="region of interest" description="Disordered" evidence="1">
    <location>
        <begin position="1"/>
        <end position="22"/>
    </location>
</feature>
<sequence>MAKPMRCPGDPQIPTSPASPADRASIATLVQQCLTAQGQAVAPYEAEIDDIVARLYGLTEAERAIIAGRDNDRRV</sequence>
<proteinExistence type="predicted"/>
<evidence type="ECO:0000313" key="2">
    <source>
        <dbReference type="EMBL" id="ATS18947.1"/>
    </source>
</evidence>
<dbReference type="Proteomes" id="UP000231057">
    <property type="component" value="Chromosome"/>
</dbReference>
<keyword evidence="3" id="KW-1185">Reference proteome</keyword>
<evidence type="ECO:0000313" key="3">
    <source>
        <dbReference type="Proteomes" id="UP000231057"/>
    </source>
</evidence>
<gene>
    <name evidence="2" type="ORF">BRW62_09560</name>
</gene>
<protein>
    <submittedName>
        <fullName evidence="2">Uncharacterized protein</fullName>
    </submittedName>
</protein>
<dbReference type="AlphaFoldDB" id="A0A2D2Q3V7"/>
<name>A0A2D2Q3V7_PARLV</name>